<gene>
    <name evidence="3" type="ORF">NJR55_05150</name>
</gene>
<dbReference type="EMBL" id="JAMZDE010000005">
    <property type="protein sequence ID" value="MCP1338975.1"/>
    <property type="molecule type" value="Genomic_DNA"/>
</dbReference>
<reference evidence="3" key="1">
    <citation type="submission" date="2022-06" db="EMBL/GenBank/DDBJ databases">
        <title>Idiomarina rhizosphaerae M1R2S28.</title>
        <authorList>
            <person name="Sun J.-Q."/>
            <person name="Li L.-F."/>
        </authorList>
    </citation>
    <scope>NUCLEOTIDE SEQUENCE</scope>
    <source>
        <strain evidence="3">M1R2S28</strain>
    </source>
</reference>
<organism evidence="3 4">
    <name type="scientific">Idiomarina rhizosphaerae</name>
    <dbReference type="NCBI Taxonomy" id="2961572"/>
    <lineage>
        <taxon>Bacteria</taxon>
        <taxon>Pseudomonadati</taxon>
        <taxon>Pseudomonadota</taxon>
        <taxon>Gammaproteobacteria</taxon>
        <taxon>Alteromonadales</taxon>
        <taxon>Idiomarinaceae</taxon>
        <taxon>Idiomarina</taxon>
    </lineage>
</organism>
<feature type="transmembrane region" description="Helical" evidence="1">
    <location>
        <begin position="212"/>
        <end position="231"/>
    </location>
</feature>
<feature type="transmembrane region" description="Helical" evidence="1">
    <location>
        <begin position="284"/>
        <end position="301"/>
    </location>
</feature>
<evidence type="ECO:0000313" key="4">
    <source>
        <dbReference type="Proteomes" id="UP001139474"/>
    </source>
</evidence>
<dbReference type="GO" id="GO:0016747">
    <property type="term" value="F:acyltransferase activity, transferring groups other than amino-acyl groups"/>
    <property type="evidence" value="ECO:0007669"/>
    <property type="project" value="InterPro"/>
</dbReference>
<dbReference type="RefSeq" id="WP_253618438.1">
    <property type="nucleotide sequence ID" value="NZ_JAMZDE010000005.1"/>
</dbReference>
<feature type="transmembrane region" description="Helical" evidence="1">
    <location>
        <begin position="243"/>
        <end position="264"/>
    </location>
</feature>
<keyword evidence="3" id="KW-0808">Transferase</keyword>
<evidence type="ECO:0000259" key="2">
    <source>
        <dbReference type="Pfam" id="PF01757"/>
    </source>
</evidence>
<dbReference type="Proteomes" id="UP001139474">
    <property type="component" value="Unassembled WGS sequence"/>
</dbReference>
<keyword evidence="1" id="KW-1133">Transmembrane helix</keyword>
<feature type="transmembrane region" description="Helical" evidence="1">
    <location>
        <begin position="87"/>
        <end position="108"/>
    </location>
</feature>
<feature type="transmembrane region" description="Helical" evidence="1">
    <location>
        <begin position="172"/>
        <end position="192"/>
    </location>
</feature>
<feature type="transmembrane region" description="Helical" evidence="1">
    <location>
        <begin position="313"/>
        <end position="332"/>
    </location>
</feature>
<accession>A0A9X2FVX9</accession>
<feature type="transmembrane region" description="Helical" evidence="1">
    <location>
        <begin position="338"/>
        <end position="360"/>
    </location>
</feature>
<dbReference type="InterPro" id="IPR002656">
    <property type="entry name" value="Acyl_transf_3_dom"/>
</dbReference>
<dbReference type="Pfam" id="PF01757">
    <property type="entry name" value="Acyl_transf_3"/>
    <property type="match status" value="1"/>
</dbReference>
<sequence length="389" mass="46098">MNVEHKRYYELDWLRVLAFFLLILFHAGMAFNTWGWHIKNTEQSEWLTDLMYFPHQWRIPLLYLISGAGIWFSLNSRGIVRFIKERATRLLLPLIFGILVVVPPQIYVQRLTEGMTLSYWQFYPRFFDGIYPEGNFSWHHLWFVVYLVASIIVLLPLFSWIRQKNSQGRLNWLYRITCHPYGIHLLAVPIVAADWFLSPIFPPTDQYLIGDWTRFSVLTMILLIGFLFCSNQKYWRVLLDSRRTFLVTGIGLFAIRYLVLFNILEVPDSGLINYLYDFINVGSSWMIILAVLGYGRCYLTFSNRFLTYCNEAVYPFYILHQTVTLIAVYFLVPLTWHWFTKFALVTVSTVVVTWGIYHYLIRPYNPTRFVFGLKLQKSDSKLPKKVCET</sequence>
<feature type="transmembrane region" description="Helical" evidence="1">
    <location>
        <begin position="141"/>
        <end position="160"/>
    </location>
</feature>
<keyword evidence="1" id="KW-0812">Transmembrane</keyword>
<keyword evidence="3" id="KW-0012">Acyltransferase</keyword>
<keyword evidence="1" id="KW-0472">Membrane</keyword>
<feature type="transmembrane region" description="Helical" evidence="1">
    <location>
        <begin position="57"/>
        <end position="75"/>
    </location>
</feature>
<comment type="caution">
    <text evidence="3">The sequence shown here is derived from an EMBL/GenBank/DDBJ whole genome shotgun (WGS) entry which is preliminary data.</text>
</comment>
<dbReference type="AlphaFoldDB" id="A0A9X2FVX9"/>
<proteinExistence type="predicted"/>
<feature type="domain" description="Acyltransferase 3" evidence="2">
    <location>
        <begin position="9"/>
        <end position="357"/>
    </location>
</feature>
<dbReference type="PANTHER" id="PTHR36927:SF3">
    <property type="entry name" value="GLUCANS BIOSYNTHESIS PROTEIN C"/>
    <property type="match status" value="1"/>
</dbReference>
<evidence type="ECO:0000313" key="3">
    <source>
        <dbReference type="EMBL" id="MCP1338975.1"/>
    </source>
</evidence>
<protein>
    <submittedName>
        <fullName evidence="3">Acyltransferase family protein</fullName>
    </submittedName>
</protein>
<evidence type="ECO:0000256" key="1">
    <source>
        <dbReference type="SAM" id="Phobius"/>
    </source>
</evidence>
<name>A0A9X2FVX9_9GAMM</name>
<dbReference type="PANTHER" id="PTHR36927">
    <property type="entry name" value="BLR4337 PROTEIN"/>
    <property type="match status" value="1"/>
</dbReference>
<feature type="transmembrane region" description="Helical" evidence="1">
    <location>
        <begin position="12"/>
        <end position="37"/>
    </location>
</feature>
<keyword evidence="4" id="KW-1185">Reference proteome</keyword>
<dbReference type="InterPro" id="IPR050623">
    <property type="entry name" value="Glucan_succinyl_AcylTrfase"/>
</dbReference>